<feature type="region of interest" description="Disordered" evidence="1">
    <location>
        <begin position="291"/>
        <end position="329"/>
    </location>
</feature>
<dbReference type="PANTHER" id="PTHR23389">
    <property type="entry name" value="CHROMOSOME TRANSMISSION FIDELITY FACTOR 18"/>
    <property type="match status" value="1"/>
</dbReference>
<sequence>MSQTKAKGGTKRTRKTKGQPDGSQRTLKDMFGAKPSASTGDEPSISSLDHVDVVEKHSEEYNSSNGGATPKEELITIASEDELELVIPKPKKPSQPLRVFPIFQKLQLPPEGSEQEAEPSRKALEDVINIDSESDIDISSADSKLPSGRLTPKVSNPRPPSNPVGYTREDPIVIEQSPEREVPKQPAKALWTLFRRPDLGPSTIPGSVSTAKQPTRKFAQPGLNLPDPDADSQHVRGPQTSFIIPTLPFTHRDKGKGRAVNRDLDSDSEPGPPIFLSTYRKLKHEVLQPSHPIHNKHDQSLAPHTSIHTSPASNSQPDTPLSPEGIPRAHNGYPAIARFSNEAYLQQLRSDVSFENLQWTEKWRPRRADEVLGNEERAMYLKDWLVALRLQYDGPKVNTKSKSKSKIDLGTVGGVGTDGGGSGTASGSSSQTRKRKLAKVKKPTVIRQVKKRRKIDYDDLDGFVAADDEIEEVEDPMSISDDDLVEFFRNQASSSTPASAASSPPSSYPSSPPAVDLEDDEAVTMRLFQSSKPMKFGQSIHNTILLAGPHGSGKTAAVYACAEELGWEVFEVYPGIGQRCGPELHRLIGDVGKHHMVNTKRNDQNNNAAPSLFQPPARKTGRLIVQSDDDEDHDVVTSLILMLLLLPLLPKRKFKLNQRSSNL</sequence>
<evidence type="ECO:0000313" key="3">
    <source>
        <dbReference type="Proteomes" id="UP001385951"/>
    </source>
</evidence>
<comment type="caution">
    <text evidence="2">The sequence shown here is derived from an EMBL/GenBank/DDBJ whole genome shotgun (WGS) entry which is preliminary data.</text>
</comment>
<reference evidence="2 3" key="1">
    <citation type="submission" date="2022-09" db="EMBL/GenBank/DDBJ databases">
        <authorList>
            <person name="Palmer J.M."/>
        </authorList>
    </citation>
    <scope>NUCLEOTIDE SEQUENCE [LARGE SCALE GENOMIC DNA]</scope>
    <source>
        <strain evidence="2 3">DSM 7382</strain>
    </source>
</reference>
<evidence type="ECO:0008006" key="4">
    <source>
        <dbReference type="Google" id="ProtNLM"/>
    </source>
</evidence>
<name>A0AAW0GXY8_9APHY</name>
<gene>
    <name evidence="2" type="ORF">QCA50_000446</name>
</gene>
<feature type="compositionally biased region" description="Low complexity" evidence="1">
    <location>
        <begin position="126"/>
        <end position="143"/>
    </location>
</feature>
<dbReference type="PANTHER" id="PTHR23389:SF21">
    <property type="entry name" value="ATPASE FAMILY AAA DOMAIN-CONTAINING PROTEIN 5"/>
    <property type="match status" value="1"/>
</dbReference>
<dbReference type="EMBL" id="JASBNA010000001">
    <property type="protein sequence ID" value="KAK7695808.1"/>
    <property type="molecule type" value="Genomic_DNA"/>
</dbReference>
<feature type="compositionally biased region" description="Polar residues" evidence="1">
    <location>
        <begin position="36"/>
        <end position="47"/>
    </location>
</feature>
<feature type="region of interest" description="Disordered" evidence="1">
    <location>
        <begin position="248"/>
        <end position="272"/>
    </location>
</feature>
<dbReference type="Gene3D" id="3.40.50.300">
    <property type="entry name" value="P-loop containing nucleotide triphosphate hydrolases"/>
    <property type="match status" value="1"/>
</dbReference>
<feature type="region of interest" description="Disordered" evidence="1">
    <location>
        <begin position="397"/>
        <end position="441"/>
    </location>
</feature>
<feature type="region of interest" description="Disordered" evidence="1">
    <location>
        <begin position="491"/>
        <end position="516"/>
    </location>
</feature>
<feature type="compositionally biased region" description="Low complexity" evidence="1">
    <location>
        <begin position="492"/>
        <end position="505"/>
    </location>
</feature>
<feature type="compositionally biased region" description="Basic residues" evidence="1">
    <location>
        <begin position="432"/>
        <end position="441"/>
    </location>
</feature>
<feature type="region of interest" description="Disordered" evidence="1">
    <location>
        <begin position="106"/>
        <end position="221"/>
    </location>
</feature>
<dbReference type="SUPFAM" id="SSF52540">
    <property type="entry name" value="P-loop containing nucleoside triphosphate hydrolases"/>
    <property type="match status" value="1"/>
</dbReference>
<organism evidence="2 3">
    <name type="scientific">Cerrena zonata</name>
    <dbReference type="NCBI Taxonomy" id="2478898"/>
    <lineage>
        <taxon>Eukaryota</taxon>
        <taxon>Fungi</taxon>
        <taxon>Dikarya</taxon>
        <taxon>Basidiomycota</taxon>
        <taxon>Agaricomycotina</taxon>
        <taxon>Agaricomycetes</taxon>
        <taxon>Polyporales</taxon>
        <taxon>Cerrenaceae</taxon>
        <taxon>Cerrena</taxon>
    </lineage>
</organism>
<evidence type="ECO:0000313" key="2">
    <source>
        <dbReference type="EMBL" id="KAK7695808.1"/>
    </source>
</evidence>
<feature type="compositionally biased region" description="Basic and acidic residues" evidence="1">
    <location>
        <begin position="167"/>
        <end position="183"/>
    </location>
</feature>
<dbReference type="InterPro" id="IPR027417">
    <property type="entry name" value="P-loop_NTPase"/>
</dbReference>
<dbReference type="GO" id="GO:0003677">
    <property type="term" value="F:DNA binding"/>
    <property type="evidence" value="ECO:0007669"/>
    <property type="project" value="TreeGrafter"/>
</dbReference>
<feature type="compositionally biased region" description="Polar residues" evidence="1">
    <location>
        <begin position="302"/>
        <end position="319"/>
    </location>
</feature>
<protein>
    <recommendedName>
        <fullName evidence="4">ATPase AAA-type core domain-containing protein</fullName>
    </recommendedName>
</protein>
<feature type="compositionally biased region" description="Basic residues" evidence="1">
    <location>
        <begin position="8"/>
        <end position="17"/>
    </location>
</feature>
<feature type="region of interest" description="Disordered" evidence="1">
    <location>
        <begin position="1"/>
        <end position="75"/>
    </location>
</feature>
<feature type="compositionally biased region" description="Polar residues" evidence="1">
    <location>
        <begin position="204"/>
        <end position="213"/>
    </location>
</feature>
<feature type="compositionally biased region" description="Basic and acidic residues" evidence="1">
    <location>
        <begin position="49"/>
        <end position="60"/>
    </location>
</feature>
<feature type="compositionally biased region" description="Gly residues" evidence="1">
    <location>
        <begin position="411"/>
        <end position="424"/>
    </location>
</feature>
<dbReference type="GO" id="GO:0005634">
    <property type="term" value="C:nucleus"/>
    <property type="evidence" value="ECO:0007669"/>
    <property type="project" value="TreeGrafter"/>
</dbReference>
<accession>A0AAW0GXY8</accession>
<proteinExistence type="predicted"/>
<keyword evidence="3" id="KW-1185">Reference proteome</keyword>
<evidence type="ECO:0000256" key="1">
    <source>
        <dbReference type="SAM" id="MobiDB-lite"/>
    </source>
</evidence>
<dbReference type="Proteomes" id="UP001385951">
    <property type="component" value="Unassembled WGS sequence"/>
</dbReference>
<dbReference type="AlphaFoldDB" id="A0AAW0GXY8"/>